<dbReference type="GO" id="GO:0005886">
    <property type="term" value="C:plasma membrane"/>
    <property type="evidence" value="ECO:0007669"/>
    <property type="project" value="UniProtKB-SubCell"/>
</dbReference>
<evidence type="ECO:0000313" key="2">
    <source>
        <dbReference type="Proteomes" id="UP000829401"/>
    </source>
</evidence>
<keyword evidence="2" id="KW-1185">Reference proteome</keyword>
<dbReference type="STRING" id="1356854.N007_20050"/>
<dbReference type="eggNOG" id="COG1277">
    <property type="taxonomic scope" value="Bacteria"/>
</dbReference>
<dbReference type="PANTHER" id="PTHR37305:SF1">
    <property type="entry name" value="MEMBRANE PROTEIN"/>
    <property type="match status" value="1"/>
</dbReference>
<dbReference type="OrthoDB" id="8613028at2"/>
<proteinExistence type="predicted"/>
<reference evidence="2" key="1">
    <citation type="journal article" date="2022" name="G3 (Bethesda)">
        <title>Unveiling the complete genome sequence of Alicyclobacillus acidoterrestris DSM 3922T, a taint-producing strain.</title>
        <authorList>
            <person name="Leonardo I.C."/>
            <person name="Barreto Crespo M.T."/>
            <person name="Gaspar F.B."/>
        </authorList>
    </citation>
    <scope>NUCLEOTIDE SEQUENCE [LARGE SCALE GENOMIC DNA]</scope>
    <source>
        <strain evidence="2">DSM 3922</strain>
    </source>
</reference>
<dbReference type="EMBL" id="CP080467">
    <property type="protein sequence ID" value="UNO47780.1"/>
    <property type="molecule type" value="Genomic_DNA"/>
</dbReference>
<dbReference type="Proteomes" id="UP000829401">
    <property type="component" value="Chromosome"/>
</dbReference>
<name>T0C8Z1_ALIAG</name>
<evidence type="ECO:0000313" key="1">
    <source>
        <dbReference type="EMBL" id="UNO47780.1"/>
    </source>
</evidence>
<gene>
    <name evidence="1" type="ORF">K1I37_13930</name>
</gene>
<protein>
    <submittedName>
        <fullName evidence="1">ABC transporter permease subunit</fullName>
    </submittedName>
</protein>
<organism evidence="1 2">
    <name type="scientific">Alicyclobacillus acidoterrestris (strain ATCC 49025 / DSM 3922 / CIP 106132 / NCIMB 13137 / GD3B)</name>
    <dbReference type="NCBI Taxonomy" id="1356854"/>
    <lineage>
        <taxon>Bacteria</taxon>
        <taxon>Bacillati</taxon>
        <taxon>Bacillota</taxon>
        <taxon>Bacilli</taxon>
        <taxon>Bacillales</taxon>
        <taxon>Alicyclobacillaceae</taxon>
        <taxon>Alicyclobacillus</taxon>
    </lineage>
</organism>
<accession>T0C8Z1</accession>
<dbReference type="RefSeq" id="WP_021295213.1">
    <property type="nucleotide sequence ID" value="NZ_AURB01000049.1"/>
</dbReference>
<sequence length="407" mass="44370">MLELASVFANEWMKLMRRKRMWVAAVLGAFVVGLFALSTYHDHQEQLRYNSPSAWQQQVATLKQDIAQQKAQKMTDQTKAQIQADNQQIKSLQGQIAAYQNGNENWRQNVRDEITQTKQDEKMAAAEHDSTTMSMDQGSLLRLNYQLAHDVPPLVPGEQSAYQEFTSFISVATQIFLPLLAVILVADMVSGETTSGTIKLLLIRPVSRFKILFGKWLASMAATAALTVAVCVALLLVGCGILGTGGAKLPELVGTRYTFVQQPQQSGQVVNTGPAQLDPVAHYAHTLILPEWQFVVYGILLTTLAMLVVATIAFLCSALFKSAMASTAVALGVVIIGGISVSFVHSKVVVALFPTHLNLFSNWTGALAEQLKMSVTLTTGLVVLAAWGIVCLIASLLYFTRKDVLNA</sequence>
<dbReference type="AlphaFoldDB" id="T0C8Z1"/>
<dbReference type="Pfam" id="PF12679">
    <property type="entry name" value="ABC2_membrane_2"/>
    <property type="match status" value="1"/>
</dbReference>
<dbReference type="PANTHER" id="PTHR37305">
    <property type="entry name" value="INTEGRAL MEMBRANE PROTEIN-RELATED"/>
    <property type="match status" value="1"/>
</dbReference>
<dbReference type="GO" id="GO:0140359">
    <property type="term" value="F:ABC-type transporter activity"/>
    <property type="evidence" value="ECO:0007669"/>
    <property type="project" value="InterPro"/>
</dbReference>
<accession>A0A9E6ZP17</accession>
<dbReference type="KEGG" id="aaco:K1I37_13930"/>